<organism evidence="3 4">
    <name type="scientific">Eleusine coracana subsp. coracana</name>
    <dbReference type="NCBI Taxonomy" id="191504"/>
    <lineage>
        <taxon>Eukaryota</taxon>
        <taxon>Viridiplantae</taxon>
        <taxon>Streptophyta</taxon>
        <taxon>Embryophyta</taxon>
        <taxon>Tracheophyta</taxon>
        <taxon>Spermatophyta</taxon>
        <taxon>Magnoliopsida</taxon>
        <taxon>Liliopsida</taxon>
        <taxon>Poales</taxon>
        <taxon>Poaceae</taxon>
        <taxon>PACMAD clade</taxon>
        <taxon>Chloridoideae</taxon>
        <taxon>Cynodonteae</taxon>
        <taxon>Eleusininae</taxon>
        <taxon>Eleusine</taxon>
    </lineage>
</organism>
<keyword evidence="4" id="KW-1185">Reference proteome</keyword>
<accession>A0AAV5EZP5</accession>
<reference evidence="3" key="1">
    <citation type="journal article" date="2018" name="DNA Res.">
        <title>Multiple hybrid de novo genome assembly of finger millet, an orphan allotetraploid crop.</title>
        <authorList>
            <person name="Hatakeyama M."/>
            <person name="Aluri S."/>
            <person name="Balachadran M.T."/>
            <person name="Sivarajan S.R."/>
            <person name="Patrignani A."/>
            <person name="Gruter S."/>
            <person name="Poveda L."/>
            <person name="Shimizu-Inatsugi R."/>
            <person name="Baeten J."/>
            <person name="Francoijs K.J."/>
            <person name="Nataraja K.N."/>
            <person name="Reddy Y.A.N."/>
            <person name="Phadnis S."/>
            <person name="Ravikumar R.L."/>
            <person name="Schlapbach R."/>
            <person name="Sreeman S.M."/>
            <person name="Shimizu K.K."/>
        </authorList>
    </citation>
    <scope>NUCLEOTIDE SEQUENCE</scope>
</reference>
<keyword evidence="1" id="KW-1133">Transmembrane helix</keyword>
<keyword evidence="1" id="KW-0472">Membrane</keyword>
<evidence type="ECO:0000313" key="4">
    <source>
        <dbReference type="Proteomes" id="UP001054889"/>
    </source>
</evidence>
<feature type="chain" id="PRO_5043371896" evidence="2">
    <location>
        <begin position="25"/>
        <end position="66"/>
    </location>
</feature>
<gene>
    <name evidence="3" type="primary">gb17088</name>
    <name evidence="3" type="ORF">PR202_gb17088</name>
</gene>
<reference evidence="3" key="2">
    <citation type="submission" date="2021-12" db="EMBL/GenBank/DDBJ databases">
        <title>Resequencing data analysis of finger millet.</title>
        <authorList>
            <person name="Hatakeyama M."/>
            <person name="Aluri S."/>
            <person name="Balachadran M.T."/>
            <person name="Sivarajan S.R."/>
            <person name="Poveda L."/>
            <person name="Shimizu-Inatsugi R."/>
            <person name="Schlapbach R."/>
            <person name="Sreeman S.M."/>
            <person name="Shimizu K.K."/>
        </authorList>
    </citation>
    <scope>NUCLEOTIDE SEQUENCE</scope>
</reference>
<feature type="transmembrane region" description="Helical" evidence="1">
    <location>
        <begin position="40"/>
        <end position="64"/>
    </location>
</feature>
<evidence type="ECO:0000313" key="3">
    <source>
        <dbReference type="EMBL" id="GJN28914.1"/>
    </source>
</evidence>
<sequence>MAPRVAAIFVAVLAVVLFATSASAQEFMAPWSAPAPAPDTGAAAAPASAAVAVVASALVSLLAASL</sequence>
<dbReference type="Proteomes" id="UP001054889">
    <property type="component" value="Unassembled WGS sequence"/>
</dbReference>
<dbReference type="AlphaFoldDB" id="A0AAV5EZP5"/>
<keyword evidence="2" id="KW-0732">Signal</keyword>
<name>A0AAV5EZP5_ELECO</name>
<dbReference type="EMBL" id="BQKI01000081">
    <property type="protein sequence ID" value="GJN28914.1"/>
    <property type="molecule type" value="Genomic_DNA"/>
</dbReference>
<protein>
    <submittedName>
        <fullName evidence="3">Uncharacterized protein</fullName>
    </submittedName>
</protein>
<evidence type="ECO:0000256" key="1">
    <source>
        <dbReference type="SAM" id="Phobius"/>
    </source>
</evidence>
<keyword evidence="1" id="KW-0812">Transmembrane</keyword>
<comment type="caution">
    <text evidence="3">The sequence shown here is derived from an EMBL/GenBank/DDBJ whole genome shotgun (WGS) entry which is preliminary data.</text>
</comment>
<feature type="signal peptide" evidence="2">
    <location>
        <begin position="1"/>
        <end position="24"/>
    </location>
</feature>
<evidence type="ECO:0000256" key="2">
    <source>
        <dbReference type="SAM" id="SignalP"/>
    </source>
</evidence>
<proteinExistence type="predicted"/>